<dbReference type="AlphaFoldDB" id="A0A835ME83"/>
<gene>
    <name evidence="2" type="ORF">IFM89_005429</name>
</gene>
<dbReference type="Pfam" id="PF00400">
    <property type="entry name" value="WD40"/>
    <property type="match status" value="2"/>
</dbReference>
<comment type="caution">
    <text evidence="2">The sequence shown here is derived from an EMBL/GenBank/DDBJ whole genome shotgun (WGS) entry which is preliminary data.</text>
</comment>
<dbReference type="PROSITE" id="PS50082">
    <property type="entry name" value="WD_REPEATS_2"/>
    <property type="match status" value="1"/>
</dbReference>
<dbReference type="SMART" id="SM00320">
    <property type="entry name" value="WD40"/>
    <property type="match status" value="2"/>
</dbReference>
<keyword evidence="3" id="KW-1185">Reference proteome</keyword>
<dbReference type="Gene3D" id="2.130.10.10">
    <property type="entry name" value="YVTN repeat-like/Quinoprotein amine dehydrogenase"/>
    <property type="match status" value="1"/>
</dbReference>
<dbReference type="InterPro" id="IPR036322">
    <property type="entry name" value="WD40_repeat_dom_sf"/>
</dbReference>
<dbReference type="PANTHER" id="PTHR19846:SF0">
    <property type="entry name" value="PRE-MRNA PROCESSING FACTOR 4"/>
    <property type="match status" value="1"/>
</dbReference>
<dbReference type="GO" id="GO:0046540">
    <property type="term" value="C:U4/U6 x U5 tri-snRNP complex"/>
    <property type="evidence" value="ECO:0007669"/>
    <property type="project" value="TreeGrafter"/>
</dbReference>
<dbReference type="GO" id="GO:0017070">
    <property type="term" value="F:U6 snRNA binding"/>
    <property type="evidence" value="ECO:0007669"/>
    <property type="project" value="TreeGrafter"/>
</dbReference>
<protein>
    <submittedName>
        <fullName evidence="2">Uncharacterized protein</fullName>
    </submittedName>
</protein>
<dbReference type="Proteomes" id="UP000631114">
    <property type="component" value="Unassembled WGS sequence"/>
</dbReference>
<evidence type="ECO:0000313" key="3">
    <source>
        <dbReference type="Proteomes" id="UP000631114"/>
    </source>
</evidence>
<organism evidence="2 3">
    <name type="scientific">Coptis chinensis</name>
    <dbReference type="NCBI Taxonomy" id="261450"/>
    <lineage>
        <taxon>Eukaryota</taxon>
        <taxon>Viridiplantae</taxon>
        <taxon>Streptophyta</taxon>
        <taxon>Embryophyta</taxon>
        <taxon>Tracheophyta</taxon>
        <taxon>Spermatophyta</taxon>
        <taxon>Magnoliopsida</taxon>
        <taxon>Ranunculales</taxon>
        <taxon>Ranunculaceae</taxon>
        <taxon>Coptidoideae</taxon>
        <taxon>Coptis</taxon>
    </lineage>
</organism>
<evidence type="ECO:0000256" key="1">
    <source>
        <dbReference type="PROSITE-ProRule" id="PRU00221"/>
    </source>
</evidence>
<dbReference type="SUPFAM" id="SSF50978">
    <property type="entry name" value="WD40 repeat-like"/>
    <property type="match status" value="1"/>
</dbReference>
<dbReference type="PROSITE" id="PS50294">
    <property type="entry name" value="WD_REPEATS_REGION"/>
    <property type="match status" value="1"/>
</dbReference>
<dbReference type="EMBL" id="JADFTS010000001">
    <property type="protein sequence ID" value="KAF9623844.1"/>
    <property type="molecule type" value="Genomic_DNA"/>
</dbReference>
<dbReference type="InterPro" id="IPR001680">
    <property type="entry name" value="WD40_rpt"/>
</dbReference>
<dbReference type="GO" id="GO:0000398">
    <property type="term" value="P:mRNA splicing, via spliceosome"/>
    <property type="evidence" value="ECO:0007669"/>
    <property type="project" value="TreeGrafter"/>
</dbReference>
<keyword evidence="1" id="KW-0853">WD repeat</keyword>
<sequence length="95" mass="10466">MPHVSEVASLKGHTDVAFSPVHKYFLATASYDMTAKVWSSRDFKPIKTLSGHDAKVTSLDIVGGGQCIATVAHDRTIKLWSSRSDEEENTMDIDQ</sequence>
<feature type="repeat" description="WD" evidence="1">
    <location>
        <begin position="49"/>
        <end position="90"/>
    </location>
</feature>
<dbReference type="InterPro" id="IPR015943">
    <property type="entry name" value="WD40/YVTN_repeat-like_dom_sf"/>
</dbReference>
<dbReference type="OrthoDB" id="1107487at2759"/>
<dbReference type="PANTHER" id="PTHR19846">
    <property type="entry name" value="WD40 REPEAT PROTEIN"/>
    <property type="match status" value="1"/>
</dbReference>
<dbReference type="GO" id="GO:0030621">
    <property type="term" value="F:U4 snRNA binding"/>
    <property type="evidence" value="ECO:0007669"/>
    <property type="project" value="TreeGrafter"/>
</dbReference>
<accession>A0A835ME83</accession>
<name>A0A835ME83_9MAGN</name>
<evidence type="ECO:0000313" key="2">
    <source>
        <dbReference type="EMBL" id="KAF9623844.1"/>
    </source>
</evidence>
<proteinExistence type="predicted"/>
<reference evidence="2 3" key="1">
    <citation type="submission" date="2020-10" db="EMBL/GenBank/DDBJ databases">
        <title>The Coptis chinensis genome and diversification of protoberbering-type alkaloids.</title>
        <authorList>
            <person name="Wang B."/>
            <person name="Shu S."/>
            <person name="Song C."/>
            <person name="Liu Y."/>
        </authorList>
    </citation>
    <scope>NUCLEOTIDE SEQUENCE [LARGE SCALE GENOMIC DNA]</scope>
    <source>
        <strain evidence="2">HL-2020</strain>
        <tissue evidence="2">Leaf</tissue>
    </source>
</reference>